<dbReference type="PANTHER" id="PTHR32196:SF69">
    <property type="entry name" value="BRANCHED-CHAIN AMINO ACID TRANSPORT SYSTEM, PERMEASE PROTEIN"/>
    <property type="match status" value="1"/>
</dbReference>
<evidence type="ECO:0000256" key="5">
    <source>
        <dbReference type="ARBA" id="ARBA00023136"/>
    </source>
</evidence>
<dbReference type="Pfam" id="PF02653">
    <property type="entry name" value="BPD_transp_2"/>
    <property type="match status" value="1"/>
</dbReference>
<protein>
    <submittedName>
        <fullName evidence="8">ABC transporter permease</fullName>
    </submittedName>
</protein>
<comment type="subcellular location">
    <subcellularLocation>
        <location evidence="1">Cell membrane</location>
        <topology evidence="1">Multi-pass membrane protein</topology>
    </subcellularLocation>
</comment>
<keyword evidence="4 7" id="KW-1133">Transmembrane helix</keyword>
<dbReference type="Proteomes" id="UP001215216">
    <property type="component" value="Chromosome"/>
</dbReference>
<feature type="transmembrane region" description="Helical" evidence="7">
    <location>
        <begin position="86"/>
        <end position="112"/>
    </location>
</feature>
<feature type="transmembrane region" description="Helical" evidence="7">
    <location>
        <begin position="235"/>
        <end position="257"/>
    </location>
</feature>
<dbReference type="InterPro" id="IPR001851">
    <property type="entry name" value="ABC_transp_permease"/>
</dbReference>
<keyword evidence="3 7" id="KW-0812">Transmembrane</keyword>
<dbReference type="PANTHER" id="PTHR32196">
    <property type="entry name" value="ABC TRANSPORTER PERMEASE PROTEIN YPHD-RELATED-RELATED"/>
    <property type="match status" value="1"/>
</dbReference>
<name>A0ABY8G1N4_9ACTO</name>
<feature type="transmembrane region" description="Helical" evidence="7">
    <location>
        <begin position="263"/>
        <end position="281"/>
    </location>
</feature>
<feature type="transmembrane region" description="Helical" evidence="7">
    <location>
        <begin position="172"/>
        <end position="197"/>
    </location>
</feature>
<accession>A0ABY8G1N4</accession>
<proteinExistence type="predicted"/>
<sequence length="335" mass="34694">MDIVLSALSQGAIWTLMGIGVYITFRILNEADLTTEASFTLGAAIGAQLLVLGMNPLLSMVVAFLMGAAAGAITALLITKLKINSLLAGIITLTGLYSINLTFMGSANLSLSGATTLKTQMGMFGLPRNVDTLILGVIMIAIAIAALSYFFRTDMGQALIATGDNPFMAKSLGIPTGEMMLLGYMLGNGLIALSGYLVATDSGYADISMGIGSIVIGLAAIIIGEVVVRNVSLPIRLLAIFVGSVIYRLLLALVLQLKINTDHFKLLSAVILALCLSIPALQKYVAGKRLLPVTTSALPPTSGTNIAPISPGASVAHGAPASATETNDNGTEHTR</sequence>
<feature type="transmembrane region" description="Helical" evidence="7">
    <location>
        <begin position="132"/>
        <end position="151"/>
    </location>
</feature>
<keyword evidence="5 7" id="KW-0472">Membrane</keyword>
<evidence type="ECO:0000256" key="2">
    <source>
        <dbReference type="ARBA" id="ARBA00022475"/>
    </source>
</evidence>
<evidence type="ECO:0000313" key="9">
    <source>
        <dbReference type="Proteomes" id="UP001215216"/>
    </source>
</evidence>
<keyword evidence="9" id="KW-1185">Reference proteome</keyword>
<gene>
    <name evidence="8" type="ORF">P7079_00300</name>
</gene>
<dbReference type="RefSeq" id="WP_278012851.1">
    <property type="nucleotide sequence ID" value="NZ_CP121208.1"/>
</dbReference>
<keyword evidence="2" id="KW-1003">Cell membrane</keyword>
<evidence type="ECO:0000256" key="1">
    <source>
        <dbReference type="ARBA" id="ARBA00004651"/>
    </source>
</evidence>
<feature type="region of interest" description="Disordered" evidence="6">
    <location>
        <begin position="311"/>
        <end position="335"/>
    </location>
</feature>
<feature type="transmembrane region" description="Helical" evidence="7">
    <location>
        <begin position="209"/>
        <end position="228"/>
    </location>
</feature>
<evidence type="ECO:0000256" key="6">
    <source>
        <dbReference type="SAM" id="MobiDB-lite"/>
    </source>
</evidence>
<evidence type="ECO:0000256" key="4">
    <source>
        <dbReference type="ARBA" id="ARBA00022989"/>
    </source>
</evidence>
<feature type="transmembrane region" description="Helical" evidence="7">
    <location>
        <begin position="6"/>
        <end position="25"/>
    </location>
</feature>
<feature type="transmembrane region" description="Helical" evidence="7">
    <location>
        <begin position="60"/>
        <end position="79"/>
    </location>
</feature>
<evidence type="ECO:0000256" key="7">
    <source>
        <dbReference type="SAM" id="Phobius"/>
    </source>
</evidence>
<organism evidence="8 9">
    <name type="scientific">Arcanobacterium canis</name>
    <dbReference type="NCBI Taxonomy" id="999183"/>
    <lineage>
        <taxon>Bacteria</taxon>
        <taxon>Bacillati</taxon>
        <taxon>Actinomycetota</taxon>
        <taxon>Actinomycetes</taxon>
        <taxon>Actinomycetales</taxon>
        <taxon>Actinomycetaceae</taxon>
        <taxon>Arcanobacterium</taxon>
    </lineage>
</organism>
<dbReference type="CDD" id="cd06574">
    <property type="entry name" value="TM_PBP1_branched-chain-AA_like"/>
    <property type="match status" value="1"/>
</dbReference>
<reference evidence="8 9" key="1">
    <citation type="submission" date="2023-03" db="EMBL/GenBank/DDBJ databases">
        <title>Complete genome of Arcanobacterium canis strain DSM 25104 isolated in 2010 from a canine otitis externa in Germany.</title>
        <authorList>
            <person name="Borowiak M."/>
            <person name="Kreitlow A."/>
            <person name="Malorny B."/>
            <person name="Laemmler C."/>
            <person name="Prenger-Berninghoff E."/>
            <person name="Ploetz M."/>
            <person name="Abdulmawjood A."/>
        </authorList>
    </citation>
    <scope>NUCLEOTIDE SEQUENCE [LARGE SCALE GENOMIC DNA]</scope>
    <source>
        <strain evidence="8 9">DSM 25104</strain>
    </source>
</reference>
<evidence type="ECO:0000313" key="8">
    <source>
        <dbReference type="EMBL" id="WFM83456.1"/>
    </source>
</evidence>
<dbReference type="EMBL" id="CP121208">
    <property type="protein sequence ID" value="WFM83456.1"/>
    <property type="molecule type" value="Genomic_DNA"/>
</dbReference>
<evidence type="ECO:0000256" key="3">
    <source>
        <dbReference type="ARBA" id="ARBA00022692"/>
    </source>
</evidence>